<evidence type="ECO:0000256" key="1">
    <source>
        <dbReference type="SAM" id="Phobius"/>
    </source>
</evidence>
<dbReference type="AlphaFoldDB" id="A0AA36F0C5"/>
<protein>
    <submittedName>
        <fullName evidence="2">Uncharacterized protein</fullName>
    </submittedName>
</protein>
<name>A0AA36F0C5_OCTVU</name>
<keyword evidence="3" id="KW-1185">Reference proteome</keyword>
<keyword evidence="1" id="KW-0812">Transmembrane</keyword>
<proteinExistence type="predicted"/>
<sequence length="99" mass="11333">MTGEEFTSAQVKMKVTLRRKVSLSREKRYYEVVLVVFLAAVVVVVIIDIVINVRVVIVVRKFLLSANVRSVVASDNLTTTLRLFRAIAFTNIFLNIYQR</sequence>
<keyword evidence="1" id="KW-0472">Membrane</keyword>
<keyword evidence="1" id="KW-1133">Transmembrane helix</keyword>
<accession>A0AA36F0C5</accession>
<organism evidence="2 3">
    <name type="scientific">Octopus vulgaris</name>
    <name type="common">Common octopus</name>
    <dbReference type="NCBI Taxonomy" id="6645"/>
    <lineage>
        <taxon>Eukaryota</taxon>
        <taxon>Metazoa</taxon>
        <taxon>Spiralia</taxon>
        <taxon>Lophotrochozoa</taxon>
        <taxon>Mollusca</taxon>
        <taxon>Cephalopoda</taxon>
        <taxon>Coleoidea</taxon>
        <taxon>Octopodiformes</taxon>
        <taxon>Octopoda</taxon>
        <taxon>Incirrata</taxon>
        <taxon>Octopodidae</taxon>
        <taxon>Octopus</taxon>
    </lineage>
</organism>
<feature type="transmembrane region" description="Helical" evidence="1">
    <location>
        <begin position="29"/>
        <end position="57"/>
    </location>
</feature>
<dbReference type="Proteomes" id="UP001162480">
    <property type="component" value="Chromosome 4"/>
</dbReference>
<reference evidence="2" key="1">
    <citation type="submission" date="2023-08" db="EMBL/GenBank/DDBJ databases">
        <authorList>
            <person name="Alioto T."/>
            <person name="Alioto T."/>
            <person name="Gomez Garrido J."/>
        </authorList>
    </citation>
    <scope>NUCLEOTIDE SEQUENCE</scope>
</reference>
<dbReference type="EMBL" id="OX597817">
    <property type="protein sequence ID" value="CAI9720936.1"/>
    <property type="molecule type" value="Genomic_DNA"/>
</dbReference>
<evidence type="ECO:0000313" key="3">
    <source>
        <dbReference type="Proteomes" id="UP001162480"/>
    </source>
</evidence>
<evidence type="ECO:0000313" key="2">
    <source>
        <dbReference type="EMBL" id="CAI9720936.1"/>
    </source>
</evidence>
<gene>
    <name evidence="2" type="ORF">OCTVUL_1B017054</name>
</gene>